<keyword evidence="1" id="KW-1133">Transmembrane helix</keyword>
<organism evidence="3 4">
    <name type="scientific">Clostridium beijerinckii</name>
    <name type="common">Clostridium MP</name>
    <dbReference type="NCBI Taxonomy" id="1520"/>
    <lineage>
        <taxon>Bacteria</taxon>
        <taxon>Bacillati</taxon>
        <taxon>Bacillota</taxon>
        <taxon>Clostridia</taxon>
        <taxon>Eubacteriales</taxon>
        <taxon>Clostridiaceae</taxon>
        <taxon>Clostridium</taxon>
    </lineage>
</organism>
<keyword evidence="1" id="KW-0812">Transmembrane</keyword>
<dbReference type="InterPro" id="IPR003594">
    <property type="entry name" value="HATPase_dom"/>
</dbReference>
<dbReference type="InterPro" id="IPR036890">
    <property type="entry name" value="HATPase_C_sf"/>
</dbReference>
<dbReference type="Proteomes" id="UP000190973">
    <property type="component" value="Unassembled WGS sequence"/>
</dbReference>
<dbReference type="Pfam" id="PF14501">
    <property type="entry name" value="HATPase_c_5"/>
    <property type="match status" value="1"/>
</dbReference>
<name>A0A1S8S8K1_CLOBE</name>
<accession>A0A1S8S8K1</accession>
<dbReference type="Gene3D" id="3.30.565.10">
    <property type="entry name" value="Histidine kinase-like ATPase, C-terminal domain"/>
    <property type="match status" value="1"/>
</dbReference>
<evidence type="ECO:0000313" key="4">
    <source>
        <dbReference type="Proteomes" id="UP000190973"/>
    </source>
</evidence>
<feature type="transmembrane region" description="Helical" evidence="1">
    <location>
        <begin position="166"/>
        <end position="193"/>
    </location>
</feature>
<dbReference type="PANTHER" id="PTHR40448">
    <property type="entry name" value="TWO-COMPONENT SENSOR HISTIDINE KINASE"/>
    <property type="match status" value="1"/>
</dbReference>
<dbReference type="EMBL" id="LZZI01000030">
    <property type="protein sequence ID" value="OOM61838.1"/>
    <property type="molecule type" value="Genomic_DNA"/>
</dbReference>
<evidence type="ECO:0000259" key="2">
    <source>
        <dbReference type="SMART" id="SM00387"/>
    </source>
</evidence>
<dbReference type="GO" id="GO:0004673">
    <property type="term" value="F:protein histidine kinase activity"/>
    <property type="evidence" value="ECO:0007669"/>
    <property type="project" value="UniProtKB-EC"/>
</dbReference>
<proteinExistence type="predicted"/>
<dbReference type="PANTHER" id="PTHR40448:SF1">
    <property type="entry name" value="TWO-COMPONENT SENSOR HISTIDINE KINASE"/>
    <property type="match status" value="1"/>
</dbReference>
<gene>
    <name evidence="3" type="primary">citS_1</name>
    <name evidence="3" type="ORF">CLBCK_21080</name>
</gene>
<feature type="domain" description="Histidine kinase/HSP90-like ATPase" evidence="2">
    <location>
        <begin position="305"/>
        <end position="415"/>
    </location>
</feature>
<feature type="transmembrane region" description="Helical" evidence="1">
    <location>
        <begin position="29"/>
        <end position="46"/>
    </location>
</feature>
<reference evidence="3 4" key="1">
    <citation type="submission" date="2016-05" db="EMBL/GenBank/DDBJ databases">
        <title>Microbial solvent formation.</title>
        <authorList>
            <person name="Poehlein A."/>
            <person name="Montoya Solano J.D."/>
            <person name="Flitsch S."/>
            <person name="Krabben P."/>
            <person name="Duerre P."/>
            <person name="Daniel R."/>
        </authorList>
    </citation>
    <scope>NUCLEOTIDE SEQUENCE [LARGE SCALE GENOMIC DNA]</scope>
    <source>
        <strain evidence="3 4">DSM 53</strain>
    </source>
</reference>
<keyword evidence="1" id="KW-0472">Membrane</keyword>
<dbReference type="EC" id="2.7.13.3" evidence="3"/>
<feature type="transmembrane region" description="Helical" evidence="1">
    <location>
        <begin position="6"/>
        <end position="22"/>
    </location>
</feature>
<keyword evidence="3" id="KW-0808">Transferase</keyword>
<protein>
    <submittedName>
        <fullName evidence="3">Sensor protein CitS</fullName>
        <ecNumber evidence="3">2.7.13.3</ecNumber>
    </submittedName>
</protein>
<dbReference type="InterPro" id="IPR032834">
    <property type="entry name" value="NatK-like_C"/>
</dbReference>
<sequence length="416" mass="48287">MLSSAIINGMNTFSIIYLWATLTKKNCDILKLALSVLIASSLVTGIEILQLNFIIEYIAIILSIKIIYKADLKQVILGFFLALVIVMSLELLLSLIVNKLGYENIYTAIIVESIIIVVIIYYSKVTLSNTNLTFENVSNVVLIYFILTCSVYAIIFKIVWDYDNTIILSNFFFVSLVFCILVIAQVLIYLYFVKVIREKEALKVTNEYNTVIDEIVQEIKQRQHDFVNYKNSIKGMVEVLDEKDLREAIRNYMKDEDMYDTKINELIYIDNVVIRSIVYRNMCRAKKHEITFKYEIENNVLDHILSYNELSNVLNNLLNNAFDEVTKKECSKRYIEIKIFNENKESHLVVKNQVVNPSDINLDEIFMRGYSTKNTDTRGYGLYNVQQIVNLHKGYIKINIDSDEINFDIYFNNSSG</sequence>
<feature type="transmembrane region" description="Helical" evidence="1">
    <location>
        <begin position="142"/>
        <end position="160"/>
    </location>
</feature>
<evidence type="ECO:0000256" key="1">
    <source>
        <dbReference type="SAM" id="Phobius"/>
    </source>
</evidence>
<feature type="transmembrane region" description="Helical" evidence="1">
    <location>
        <begin position="104"/>
        <end position="122"/>
    </location>
</feature>
<evidence type="ECO:0000313" key="3">
    <source>
        <dbReference type="EMBL" id="OOM61838.1"/>
    </source>
</evidence>
<dbReference type="SUPFAM" id="SSF55874">
    <property type="entry name" value="ATPase domain of HSP90 chaperone/DNA topoisomerase II/histidine kinase"/>
    <property type="match status" value="1"/>
</dbReference>
<feature type="transmembrane region" description="Helical" evidence="1">
    <location>
        <begin position="75"/>
        <end position="98"/>
    </location>
</feature>
<dbReference type="GO" id="GO:0042802">
    <property type="term" value="F:identical protein binding"/>
    <property type="evidence" value="ECO:0007669"/>
    <property type="project" value="TreeGrafter"/>
</dbReference>
<comment type="caution">
    <text evidence="3">The sequence shown here is derived from an EMBL/GenBank/DDBJ whole genome shotgun (WGS) entry which is preliminary data.</text>
</comment>
<dbReference type="AlphaFoldDB" id="A0A1S8S8K1"/>
<dbReference type="RefSeq" id="WP_077838717.1">
    <property type="nucleotide sequence ID" value="NZ_JABTAE010000001.1"/>
</dbReference>
<dbReference type="SMART" id="SM00387">
    <property type="entry name" value="HATPase_c"/>
    <property type="match status" value="1"/>
</dbReference>